<dbReference type="InterPro" id="IPR002110">
    <property type="entry name" value="Ankyrin_rpt"/>
</dbReference>
<organism evidence="2 3">
    <name type="scientific">Forsythia ovata</name>
    <dbReference type="NCBI Taxonomy" id="205694"/>
    <lineage>
        <taxon>Eukaryota</taxon>
        <taxon>Viridiplantae</taxon>
        <taxon>Streptophyta</taxon>
        <taxon>Embryophyta</taxon>
        <taxon>Tracheophyta</taxon>
        <taxon>Spermatophyta</taxon>
        <taxon>Magnoliopsida</taxon>
        <taxon>eudicotyledons</taxon>
        <taxon>Gunneridae</taxon>
        <taxon>Pentapetalae</taxon>
        <taxon>asterids</taxon>
        <taxon>lamiids</taxon>
        <taxon>Lamiales</taxon>
        <taxon>Oleaceae</taxon>
        <taxon>Forsythieae</taxon>
        <taxon>Forsythia</taxon>
    </lineage>
</organism>
<gene>
    <name evidence="2" type="ORF">Fot_42968</name>
</gene>
<sequence length="179" mass="20314">MMSLNLNPNGFSPLHLALRNNRVETAKRLVKHASELIHVQGREPITPLHYAAEINNVELLAEFLVSTPESIKNLTVHVAVRNRCAYPFGVLLGWIQRTNYKEILNWKNEEGNTVLHPQANPSQVLRLLVKNMNNVNDKNLQDMTALDIAMALPAEMNTESKIYVAQELQELCHLTRMSV</sequence>
<dbReference type="Gene3D" id="1.25.40.20">
    <property type="entry name" value="Ankyrin repeat-containing domain"/>
    <property type="match status" value="1"/>
</dbReference>
<comment type="caution">
    <text evidence="2">The sequence shown here is derived from an EMBL/GenBank/DDBJ whole genome shotgun (WGS) entry which is preliminary data.</text>
</comment>
<dbReference type="InterPro" id="IPR036770">
    <property type="entry name" value="Ankyrin_rpt-contain_sf"/>
</dbReference>
<dbReference type="PROSITE" id="PS50088">
    <property type="entry name" value="ANK_REPEAT"/>
    <property type="match status" value="1"/>
</dbReference>
<dbReference type="EMBL" id="JBFOLJ010000012">
    <property type="protein sequence ID" value="KAL2489676.1"/>
    <property type="molecule type" value="Genomic_DNA"/>
</dbReference>
<evidence type="ECO:0000313" key="3">
    <source>
        <dbReference type="Proteomes" id="UP001604277"/>
    </source>
</evidence>
<dbReference type="Proteomes" id="UP001604277">
    <property type="component" value="Unassembled WGS sequence"/>
</dbReference>
<proteinExistence type="predicted"/>
<dbReference type="AlphaFoldDB" id="A0ABD1RND3"/>
<keyword evidence="3" id="KW-1185">Reference proteome</keyword>
<dbReference type="SMART" id="SM00248">
    <property type="entry name" value="ANK"/>
    <property type="match status" value="2"/>
</dbReference>
<keyword evidence="1" id="KW-0040">ANK repeat</keyword>
<accession>A0ABD1RND3</accession>
<feature type="repeat" description="ANK" evidence="1">
    <location>
        <begin position="9"/>
        <end position="36"/>
    </location>
</feature>
<evidence type="ECO:0000313" key="2">
    <source>
        <dbReference type="EMBL" id="KAL2489676.1"/>
    </source>
</evidence>
<name>A0ABD1RND3_9LAMI</name>
<dbReference type="SUPFAM" id="SSF48403">
    <property type="entry name" value="Ankyrin repeat"/>
    <property type="match status" value="1"/>
</dbReference>
<dbReference type="PANTHER" id="PTHR24128:SF24">
    <property type="entry name" value="ANKYRIN REPEAT PROTEIN"/>
    <property type="match status" value="1"/>
</dbReference>
<reference evidence="3" key="1">
    <citation type="submission" date="2024-07" db="EMBL/GenBank/DDBJ databases">
        <title>Two chromosome-level genome assemblies of Korean endemic species Abeliophyllum distichum and Forsythia ovata (Oleaceae).</title>
        <authorList>
            <person name="Jang H."/>
        </authorList>
    </citation>
    <scope>NUCLEOTIDE SEQUENCE [LARGE SCALE GENOMIC DNA]</scope>
</reference>
<dbReference type="Pfam" id="PF00023">
    <property type="entry name" value="Ank"/>
    <property type="match status" value="1"/>
</dbReference>
<dbReference type="PROSITE" id="PS50297">
    <property type="entry name" value="ANK_REP_REGION"/>
    <property type="match status" value="1"/>
</dbReference>
<evidence type="ECO:0000256" key="1">
    <source>
        <dbReference type="PROSITE-ProRule" id="PRU00023"/>
    </source>
</evidence>
<dbReference type="PANTHER" id="PTHR24128">
    <property type="entry name" value="HOMEOBOX PROTEIN WARIAI"/>
    <property type="match status" value="1"/>
</dbReference>
<protein>
    <submittedName>
        <fullName evidence="2">Ankyrin</fullName>
    </submittedName>
</protein>